<reference evidence="1 2" key="1">
    <citation type="submission" date="2018-10" db="EMBL/GenBank/DDBJ databases">
        <title>Genomic Encyclopedia of Archaeal and Bacterial Type Strains, Phase II (KMG-II): from individual species to whole genera.</title>
        <authorList>
            <person name="Goeker M."/>
        </authorList>
    </citation>
    <scope>NUCLEOTIDE SEQUENCE [LARGE SCALE GENOMIC DNA]</scope>
    <source>
        <strain evidence="1 2">DSM 14954</strain>
    </source>
</reference>
<dbReference type="AlphaFoldDB" id="A0A660L5E2"/>
<gene>
    <name evidence="1" type="ORF">C8N24_4815</name>
</gene>
<organism evidence="1 2">
    <name type="scientific">Solirubrobacter pauli</name>
    <dbReference type="NCBI Taxonomy" id="166793"/>
    <lineage>
        <taxon>Bacteria</taxon>
        <taxon>Bacillati</taxon>
        <taxon>Actinomycetota</taxon>
        <taxon>Thermoleophilia</taxon>
        <taxon>Solirubrobacterales</taxon>
        <taxon>Solirubrobacteraceae</taxon>
        <taxon>Solirubrobacter</taxon>
    </lineage>
</organism>
<keyword evidence="2" id="KW-1185">Reference proteome</keyword>
<protein>
    <submittedName>
        <fullName evidence="1">Uncharacterized protein</fullName>
    </submittedName>
</protein>
<comment type="caution">
    <text evidence="1">The sequence shown here is derived from an EMBL/GenBank/DDBJ whole genome shotgun (WGS) entry which is preliminary data.</text>
</comment>
<dbReference type="EMBL" id="RBIL01000002">
    <property type="protein sequence ID" value="RKQ86800.1"/>
    <property type="molecule type" value="Genomic_DNA"/>
</dbReference>
<dbReference type="RefSeq" id="WP_147447956.1">
    <property type="nucleotide sequence ID" value="NZ_RBIL01000002.1"/>
</dbReference>
<dbReference type="Proteomes" id="UP000278962">
    <property type="component" value="Unassembled WGS sequence"/>
</dbReference>
<proteinExistence type="predicted"/>
<accession>A0A660L5E2</accession>
<evidence type="ECO:0000313" key="2">
    <source>
        <dbReference type="Proteomes" id="UP000278962"/>
    </source>
</evidence>
<sequence length="196" mass="21033">MAQTTSDPNRRPHAMRVITGGRSAVAESRDEALEFVVSTRAGDRLEPWALPSSPAVTRVLEQAAGAGLDPELAVRLCVEHALVRATLCAVRVDPRLVDGLASGQRFEQRADDRDAAYARRLTLTAARAERPAAPSTVGLPLRLAGQLADTDLPALLRDADVEQARAWELAALADGRTMSEWAPLAALRAQSARLRA</sequence>
<evidence type="ECO:0000313" key="1">
    <source>
        <dbReference type="EMBL" id="RKQ86800.1"/>
    </source>
</evidence>
<name>A0A660L5E2_9ACTN</name>